<dbReference type="PATRIC" id="fig|45076.6.peg.260"/>
<accession>A0A0W1AKQ1</accession>
<keyword evidence="3" id="KW-1185">Reference proteome</keyword>
<evidence type="ECO:0000313" key="3">
    <source>
        <dbReference type="Proteomes" id="UP000054662"/>
    </source>
</evidence>
<dbReference type="Proteomes" id="UP000054662">
    <property type="component" value="Unassembled WGS sequence"/>
</dbReference>
<feature type="transmembrane region" description="Helical" evidence="1">
    <location>
        <begin position="270"/>
        <end position="288"/>
    </location>
</feature>
<dbReference type="AlphaFoldDB" id="A0A0W1AKQ1"/>
<gene>
    <name evidence="2" type="ORF">Lwor_0236</name>
</gene>
<dbReference type="STRING" id="45076.Lwor_0236"/>
<keyword evidence="1" id="KW-0472">Membrane</keyword>
<proteinExistence type="predicted"/>
<dbReference type="EMBL" id="LNZC01000002">
    <property type="protein sequence ID" value="KTD81933.1"/>
    <property type="molecule type" value="Genomic_DNA"/>
</dbReference>
<protein>
    <recommendedName>
        <fullName evidence="4">Coiled-coil protein</fullName>
    </recommendedName>
</protein>
<feature type="transmembrane region" description="Helical" evidence="1">
    <location>
        <begin position="193"/>
        <end position="212"/>
    </location>
</feature>
<feature type="transmembrane region" description="Helical" evidence="1">
    <location>
        <begin position="218"/>
        <end position="236"/>
    </location>
</feature>
<organism evidence="2 3">
    <name type="scientific">Legionella worsleiensis</name>
    <dbReference type="NCBI Taxonomy" id="45076"/>
    <lineage>
        <taxon>Bacteria</taxon>
        <taxon>Pseudomonadati</taxon>
        <taxon>Pseudomonadota</taxon>
        <taxon>Gammaproteobacteria</taxon>
        <taxon>Legionellales</taxon>
        <taxon>Legionellaceae</taxon>
        <taxon>Legionella</taxon>
    </lineage>
</organism>
<reference evidence="2 3" key="1">
    <citation type="submission" date="2015-11" db="EMBL/GenBank/DDBJ databases">
        <title>Genomic analysis of 38 Legionella species identifies large and diverse effector repertoires.</title>
        <authorList>
            <person name="Burstein D."/>
            <person name="Amaro F."/>
            <person name="Zusman T."/>
            <person name="Lifshitz Z."/>
            <person name="Cohen O."/>
            <person name="Gilbert J.A."/>
            <person name="Pupko T."/>
            <person name="Shuman H.A."/>
            <person name="Segal G."/>
        </authorList>
    </citation>
    <scope>NUCLEOTIDE SEQUENCE [LARGE SCALE GENOMIC DNA]</scope>
    <source>
        <strain evidence="2 3">ATCC 49508</strain>
    </source>
</reference>
<keyword evidence="1" id="KW-0812">Transmembrane</keyword>
<sequence length="325" mass="37122">MQMNHSSQEFQEKNPTIKSTLTFFNTQLTALNTQRLQLNRSKGFAKYLAQSQNTLRSLAPLDTTLGVLSFTLYMARFAVNLGLLAQMMLDDEHTRTCEKNRRDLYYSLGNDCLWGIVNLTQFFWLSFNTSQSAGLYGVQLEVFAQLIDVMVMIIRFQESAEEYERQFKVASLAERRRMAIEWQHKELHLMRSLMAVLSITLVLGSFAFSIVAVPVSPLISAILLINAVLRVIIDAYKDKQLRAQLKQEGCPSEHIEQEYSLSTRDRLNDLNQVILYNVFVPLGLFLFLTTPFSLLVTSLLLMVFVHYLAASLIDTPAPNYPRLTA</sequence>
<keyword evidence="1" id="KW-1133">Transmembrane helix</keyword>
<evidence type="ECO:0000313" key="2">
    <source>
        <dbReference type="EMBL" id="KTD81933.1"/>
    </source>
</evidence>
<name>A0A0W1AKQ1_9GAMM</name>
<comment type="caution">
    <text evidence="2">The sequence shown here is derived from an EMBL/GenBank/DDBJ whole genome shotgun (WGS) entry which is preliminary data.</text>
</comment>
<evidence type="ECO:0008006" key="4">
    <source>
        <dbReference type="Google" id="ProtNLM"/>
    </source>
</evidence>
<evidence type="ECO:0000256" key="1">
    <source>
        <dbReference type="SAM" id="Phobius"/>
    </source>
</evidence>
<feature type="transmembrane region" description="Helical" evidence="1">
    <location>
        <begin position="65"/>
        <end position="84"/>
    </location>
</feature>